<accession>A0A9X3MRN3</accession>
<dbReference type="InterPro" id="IPR016039">
    <property type="entry name" value="Thiolase-like"/>
</dbReference>
<dbReference type="EC" id="2.3.1.9" evidence="2"/>
<evidence type="ECO:0000256" key="1">
    <source>
        <dbReference type="ARBA" id="ARBA00010982"/>
    </source>
</evidence>
<comment type="caution">
    <text evidence="10">The sequence shown here is derived from an EMBL/GenBank/DDBJ whole genome shotgun (WGS) entry which is preliminary data.</text>
</comment>
<keyword evidence="11" id="KW-1185">Reference proteome</keyword>
<dbReference type="Gene3D" id="3.40.47.10">
    <property type="match status" value="1"/>
</dbReference>
<sequence length="377" mass="39099">MKFENAYIPLRAAWSSPFVRWQGPAADVSSLDVAAQVTARALDERGGFEIDELVLGLTVPQKESFYGAPTLAARLGLGAVSGPLIMQACATSVAAVHAAAAGGTGTRLVVLTDRTSNGPHMVYPSSGGPGGTPQSENWVLDSFGCDPNTGEGMLATAERVASRGGFSKAEVDAVTARRWEQYEASLHGFQERWMVPITVGSKRKPTEIDADWGIRPAPLDALEGLKAVTDGGVVSFGSQTHPADGCAGLIVTSEPAEVRILASGFARVGKGEMPKAPVPAASAALHDAGLSLSDIDIIKTHNPFAVNDLWFARETGADVDAMNPFGCSLIYGHPQGPTGARGIVELIWALHDRGGGRGLFTGCAAGDTGAALVIQVG</sequence>
<dbReference type="PIRSF" id="PIRSF000429">
    <property type="entry name" value="Ac-CoA_Ac_transf"/>
    <property type="match status" value="1"/>
</dbReference>
<dbReference type="PANTHER" id="PTHR18919">
    <property type="entry name" value="ACETYL-COA C-ACYLTRANSFERASE"/>
    <property type="match status" value="1"/>
</dbReference>
<evidence type="ECO:0000256" key="5">
    <source>
        <dbReference type="ARBA" id="ARBA00040529"/>
    </source>
</evidence>
<feature type="active site" description="Acyl-thioester intermediate" evidence="6">
    <location>
        <position position="89"/>
    </location>
</feature>
<organism evidence="10 11">
    <name type="scientific">Solirubrobacter ginsenosidimutans</name>
    <dbReference type="NCBI Taxonomy" id="490573"/>
    <lineage>
        <taxon>Bacteria</taxon>
        <taxon>Bacillati</taxon>
        <taxon>Actinomycetota</taxon>
        <taxon>Thermoleophilia</taxon>
        <taxon>Solirubrobacterales</taxon>
        <taxon>Solirubrobacteraceae</taxon>
        <taxon>Solirubrobacter</taxon>
    </lineage>
</organism>
<proteinExistence type="inferred from homology"/>
<dbReference type="InterPro" id="IPR002155">
    <property type="entry name" value="Thiolase"/>
</dbReference>
<feature type="active site" description="Proton acceptor" evidence="6">
    <location>
        <position position="363"/>
    </location>
</feature>
<comment type="similarity">
    <text evidence="1 7">Belongs to the thiolase-like superfamily. Thiolase family.</text>
</comment>
<dbReference type="GO" id="GO:0003985">
    <property type="term" value="F:acetyl-CoA C-acetyltransferase activity"/>
    <property type="evidence" value="ECO:0007669"/>
    <property type="project" value="UniProtKB-EC"/>
</dbReference>
<evidence type="ECO:0000256" key="7">
    <source>
        <dbReference type="RuleBase" id="RU003557"/>
    </source>
</evidence>
<dbReference type="CDD" id="cd00751">
    <property type="entry name" value="thiolase"/>
    <property type="match status" value="1"/>
</dbReference>
<evidence type="ECO:0000313" key="10">
    <source>
        <dbReference type="EMBL" id="MDA0161200.1"/>
    </source>
</evidence>
<evidence type="ECO:0000256" key="2">
    <source>
        <dbReference type="ARBA" id="ARBA00012705"/>
    </source>
</evidence>
<evidence type="ECO:0000313" key="11">
    <source>
        <dbReference type="Proteomes" id="UP001149140"/>
    </source>
</evidence>
<dbReference type="InterPro" id="IPR020617">
    <property type="entry name" value="Thiolase_C"/>
</dbReference>
<dbReference type="Pfam" id="PF02803">
    <property type="entry name" value="Thiolase_C"/>
    <property type="match status" value="1"/>
</dbReference>
<dbReference type="SUPFAM" id="SSF53901">
    <property type="entry name" value="Thiolase-like"/>
    <property type="match status" value="2"/>
</dbReference>
<feature type="active site" description="Proton acceptor" evidence="6">
    <location>
        <position position="333"/>
    </location>
</feature>
<keyword evidence="4 7" id="KW-0012">Acyltransferase</keyword>
<dbReference type="Proteomes" id="UP001149140">
    <property type="component" value="Unassembled WGS sequence"/>
</dbReference>
<dbReference type="PANTHER" id="PTHR18919:SF107">
    <property type="entry name" value="ACETYL-COA ACETYLTRANSFERASE, CYTOSOLIC"/>
    <property type="match status" value="1"/>
</dbReference>
<evidence type="ECO:0000259" key="9">
    <source>
        <dbReference type="Pfam" id="PF02803"/>
    </source>
</evidence>
<feature type="domain" description="Thiolase N-terminal" evidence="8">
    <location>
        <begin position="15"/>
        <end position="254"/>
    </location>
</feature>
<evidence type="ECO:0000259" key="8">
    <source>
        <dbReference type="Pfam" id="PF00108"/>
    </source>
</evidence>
<keyword evidence="3 7" id="KW-0808">Transferase</keyword>
<name>A0A9X3MRN3_9ACTN</name>
<protein>
    <recommendedName>
        <fullName evidence="5">Probable acetyl-CoA acetyltransferase</fullName>
        <ecNumber evidence="2">2.3.1.9</ecNumber>
    </recommendedName>
</protein>
<dbReference type="AlphaFoldDB" id="A0A9X3MRN3"/>
<reference evidence="10" key="1">
    <citation type="submission" date="2022-10" db="EMBL/GenBank/DDBJ databases">
        <title>The WGS of Solirubrobacter ginsenosidimutans DSM 21036.</title>
        <authorList>
            <person name="Jiang Z."/>
        </authorList>
    </citation>
    <scope>NUCLEOTIDE SEQUENCE</scope>
    <source>
        <strain evidence="10">DSM 21036</strain>
    </source>
</reference>
<gene>
    <name evidence="10" type="ORF">OM076_13055</name>
</gene>
<dbReference type="InterPro" id="IPR020616">
    <property type="entry name" value="Thiolase_N"/>
</dbReference>
<dbReference type="Pfam" id="PF00108">
    <property type="entry name" value="Thiolase_N"/>
    <property type="match status" value="1"/>
</dbReference>
<dbReference type="EMBL" id="JAPDOD010000009">
    <property type="protein sequence ID" value="MDA0161200.1"/>
    <property type="molecule type" value="Genomic_DNA"/>
</dbReference>
<evidence type="ECO:0000256" key="3">
    <source>
        <dbReference type="ARBA" id="ARBA00022679"/>
    </source>
</evidence>
<evidence type="ECO:0000256" key="4">
    <source>
        <dbReference type="ARBA" id="ARBA00023315"/>
    </source>
</evidence>
<feature type="domain" description="Thiolase C-terminal" evidence="9">
    <location>
        <begin position="266"/>
        <end position="375"/>
    </location>
</feature>
<evidence type="ECO:0000256" key="6">
    <source>
        <dbReference type="PIRSR" id="PIRSR000429-1"/>
    </source>
</evidence>
<dbReference type="RefSeq" id="WP_270040391.1">
    <property type="nucleotide sequence ID" value="NZ_JAPDOD010000009.1"/>
</dbReference>